<evidence type="ECO:0000256" key="1">
    <source>
        <dbReference type="ARBA" id="ARBA00009275"/>
    </source>
</evidence>
<dbReference type="PANTHER" id="PTHR46317">
    <property type="entry name" value="HYDROLASE OF PHP SUPERFAMILY-RELATED PROTEIN"/>
    <property type="match status" value="1"/>
</dbReference>
<feature type="binding site" evidence="4">
    <location>
        <position position="135"/>
    </location>
    <ligand>
        <name>a divalent metal cation</name>
        <dbReference type="ChEBI" id="CHEBI:60240"/>
        <label>2</label>
    </ligand>
</feature>
<sequence length="261" mass="30317">MNRVIDSHIHLDLYEQKEIEEIMAGLNSAECTDLISVSFHLDSCLRNLQLAETYDQVHPAFGFHPEQELPSDEELQDLFSWMEKYQKQMVAVGEVGLPYYLRTEKGTGFSIDEHIDLLEQFIVKAKQWDKPVILHAVYDDAPIACDLLEKHGVEKAHFHWFKGDSKTVGRMIENGWFISVTPDLIYEKEIQELVKKYPLGQMMVETDGPWRFEGPFTGKMTQPIMIHDTITAITSIKNCGREEAYRTLYDNTAKFYRLNMF</sequence>
<protein>
    <submittedName>
        <fullName evidence="5">TatD family deoxyribonuclease</fullName>
    </submittedName>
</protein>
<dbReference type="InterPro" id="IPR018228">
    <property type="entry name" value="DNase_TatD-rel_CS"/>
</dbReference>
<feature type="binding site" evidence="4">
    <location>
        <position position="10"/>
    </location>
    <ligand>
        <name>a divalent metal cation</name>
        <dbReference type="ChEBI" id="CHEBI:60240"/>
        <label>1</label>
    </ligand>
</feature>
<dbReference type="InterPro" id="IPR001130">
    <property type="entry name" value="TatD-like"/>
</dbReference>
<dbReference type="AlphaFoldDB" id="A0A429Y8J5"/>
<evidence type="ECO:0000313" key="5">
    <source>
        <dbReference type="EMBL" id="RST77745.1"/>
    </source>
</evidence>
<dbReference type="EMBL" id="QYTV02000001">
    <property type="protein sequence ID" value="RST77745.1"/>
    <property type="molecule type" value="Genomic_DNA"/>
</dbReference>
<dbReference type="Pfam" id="PF01026">
    <property type="entry name" value="TatD_DNase"/>
    <property type="match status" value="1"/>
</dbReference>
<gene>
    <name evidence="5" type="ORF">D4T97_002900</name>
</gene>
<keyword evidence="6" id="KW-1185">Reference proteome</keyword>
<dbReference type="GO" id="GO:0046872">
    <property type="term" value="F:metal ion binding"/>
    <property type="evidence" value="ECO:0007669"/>
    <property type="project" value="UniProtKB-KW"/>
</dbReference>
<dbReference type="RefSeq" id="WP_126048047.1">
    <property type="nucleotide sequence ID" value="NZ_QYTV02000001.1"/>
</dbReference>
<organism evidence="5 6">
    <name type="scientific">Siminovitchia acidinfaciens</name>
    <dbReference type="NCBI Taxonomy" id="2321395"/>
    <lineage>
        <taxon>Bacteria</taxon>
        <taxon>Bacillati</taxon>
        <taxon>Bacillota</taxon>
        <taxon>Bacilli</taxon>
        <taxon>Bacillales</taxon>
        <taxon>Bacillaceae</taxon>
        <taxon>Siminovitchia</taxon>
    </lineage>
</organism>
<dbReference type="GO" id="GO:0016788">
    <property type="term" value="F:hydrolase activity, acting on ester bonds"/>
    <property type="evidence" value="ECO:0007669"/>
    <property type="project" value="InterPro"/>
</dbReference>
<comment type="similarity">
    <text evidence="1">Belongs to the metallo-dependent hydrolases superfamily. TatD-type hydrolase family.</text>
</comment>
<evidence type="ECO:0000256" key="4">
    <source>
        <dbReference type="PIRSR" id="PIRSR005902-1"/>
    </source>
</evidence>
<proteinExistence type="inferred from homology"/>
<dbReference type="SUPFAM" id="SSF51556">
    <property type="entry name" value="Metallo-dependent hydrolases"/>
    <property type="match status" value="1"/>
</dbReference>
<evidence type="ECO:0000256" key="3">
    <source>
        <dbReference type="ARBA" id="ARBA00022801"/>
    </source>
</evidence>
<dbReference type="PROSITE" id="PS01137">
    <property type="entry name" value="TATD_1"/>
    <property type="match status" value="1"/>
</dbReference>
<accession>A0A429Y8J5</accession>
<feature type="binding site" evidence="4">
    <location>
        <position position="207"/>
    </location>
    <ligand>
        <name>a divalent metal cation</name>
        <dbReference type="ChEBI" id="CHEBI:60240"/>
        <label>1</label>
    </ligand>
</feature>
<dbReference type="PIRSF" id="PIRSF005902">
    <property type="entry name" value="DNase_TatD"/>
    <property type="match status" value="1"/>
</dbReference>
<keyword evidence="2 4" id="KW-0479">Metal-binding</keyword>
<reference evidence="5" key="1">
    <citation type="submission" date="2018-12" db="EMBL/GenBank/DDBJ databases">
        <authorList>
            <person name="Sun L."/>
            <person name="Chen Z."/>
        </authorList>
    </citation>
    <scope>NUCLEOTIDE SEQUENCE [LARGE SCALE GENOMIC DNA]</scope>
    <source>
        <strain evidence="5">3-2-2</strain>
    </source>
</reference>
<feature type="binding site" evidence="4">
    <location>
        <position position="8"/>
    </location>
    <ligand>
        <name>a divalent metal cation</name>
        <dbReference type="ChEBI" id="CHEBI:60240"/>
        <label>1</label>
    </ligand>
</feature>
<dbReference type="Gene3D" id="3.20.20.140">
    <property type="entry name" value="Metal-dependent hydrolases"/>
    <property type="match status" value="1"/>
</dbReference>
<comment type="caution">
    <text evidence="5">The sequence shown here is derived from an EMBL/GenBank/DDBJ whole genome shotgun (WGS) entry which is preliminary data.</text>
</comment>
<evidence type="ECO:0000313" key="6">
    <source>
        <dbReference type="Proteomes" id="UP000287156"/>
    </source>
</evidence>
<feature type="binding site" evidence="4">
    <location>
        <position position="159"/>
    </location>
    <ligand>
        <name>a divalent metal cation</name>
        <dbReference type="ChEBI" id="CHEBI:60240"/>
        <label>2</label>
    </ligand>
</feature>
<dbReference type="InterPro" id="IPR032466">
    <property type="entry name" value="Metal_Hydrolase"/>
</dbReference>
<evidence type="ECO:0000256" key="2">
    <source>
        <dbReference type="ARBA" id="ARBA00022723"/>
    </source>
</evidence>
<dbReference type="PANTHER" id="PTHR46317:SF1">
    <property type="entry name" value="HYDROLASE, TATD FAMILY"/>
    <property type="match status" value="1"/>
</dbReference>
<dbReference type="OrthoDB" id="9775608at2"/>
<dbReference type="CDD" id="cd01310">
    <property type="entry name" value="TatD_DNAse"/>
    <property type="match status" value="1"/>
</dbReference>
<name>A0A429Y8J5_9BACI</name>
<dbReference type="Proteomes" id="UP000287156">
    <property type="component" value="Unassembled WGS sequence"/>
</dbReference>
<feature type="binding site" evidence="4">
    <location>
        <position position="94"/>
    </location>
    <ligand>
        <name>a divalent metal cation</name>
        <dbReference type="ChEBI" id="CHEBI:60240"/>
        <label>1</label>
    </ligand>
</feature>
<keyword evidence="3" id="KW-0378">Hydrolase</keyword>